<feature type="compositionally biased region" description="Basic and acidic residues" evidence="1">
    <location>
        <begin position="22"/>
        <end position="57"/>
    </location>
</feature>
<protein>
    <submittedName>
        <fullName evidence="2">Uncharacterized protein</fullName>
    </submittedName>
</protein>
<dbReference type="EMBL" id="JACGWK010000002">
    <property type="protein sequence ID" value="KAL0370908.1"/>
    <property type="molecule type" value="Genomic_DNA"/>
</dbReference>
<dbReference type="AlphaFoldDB" id="A0AAW2QT98"/>
<feature type="region of interest" description="Disordered" evidence="1">
    <location>
        <begin position="1"/>
        <end position="64"/>
    </location>
</feature>
<organism evidence="2">
    <name type="scientific">Sesamum angustifolium</name>
    <dbReference type="NCBI Taxonomy" id="2727405"/>
    <lineage>
        <taxon>Eukaryota</taxon>
        <taxon>Viridiplantae</taxon>
        <taxon>Streptophyta</taxon>
        <taxon>Embryophyta</taxon>
        <taxon>Tracheophyta</taxon>
        <taxon>Spermatophyta</taxon>
        <taxon>Magnoliopsida</taxon>
        <taxon>eudicotyledons</taxon>
        <taxon>Gunneridae</taxon>
        <taxon>Pentapetalae</taxon>
        <taxon>asterids</taxon>
        <taxon>lamiids</taxon>
        <taxon>Lamiales</taxon>
        <taxon>Pedaliaceae</taxon>
        <taxon>Sesamum</taxon>
    </lineage>
</organism>
<accession>A0AAW2QT98</accession>
<evidence type="ECO:0000256" key="1">
    <source>
        <dbReference type="SAM" id="MobiDB-lite"/>
    </source>
</evidence>
<name>A0AAW2QT98_9LAMI</name>
<reference evidence="2" key="1">
    <citation type="submission" date="2020-06" db="EMBL/GenBank/DDBJ databases">
        <authorList>
            <person name="Li T."/>
            <person name="Hu X."/>
            <person name="Zhang T."/>
            <person name="Song X."/>
            <person name="Zhang H."/>
            <person name="Dai N."/>
            <person name="Sheng W."/>
            <person name="Hou X."/>
            <person name="Wei L."/>
        </authorList>
    </citation>
    <scope>NUCLEOTIDE SEQUENCE</scope>
    <source>
        <strain evidence="2">G01</strain>
        <tissue evidence="2">Leaf</tissue>
    </source>
</reference>
<gene>
    <name evidence="2" type="ORF">Sangu_0408900</name>
</gene>
<sequence>MRLRSHQLVGGPSNAAAVTKALEQRRRCEQRPGQRHGDASGEAFEREQMRGAAERGSKVGSAGG</sequence>
<reference evidence="2" key="2">
    <citation type="journal article" date="2024" name="Plant">
        <title>Genomic evolution and insights into agronomic trait innovations of Sesamum species.</title>
        <authorList>
            <person name="Miao H."/>
            <person name="Wang L."/>
            <person name="Qu L."/>
            <person name="Liu H."/>
            <person name="Sun Y."/>
            <person name="Le M."/>
            <person name="Wang Q."/>
            <person name="Wei S."/>
            <person name="Zheng Y."/>
            <person name="Lin W."/>
            <person name="Duan Y."/>
            <person name="Cao H."/>
            <person name="Xiong S."/>
            <person name="Wang X."/>
            <person name="Wei L."/>
            <person name="Li C."/>
            <person name="Ma Q."/>
            <person name="Ju M."/>
            <person name="Zhao R."/>
            <person name="Li G."/>
            <person name="Mu C."/>
            <person name="Tian Q."/>
            <person name="Mei H."/>
            <person name="Zhang T."/>
            <person name="Gao T."/>
            <person name="Zhang H."/>
        </authorList>
    </citation>
    <scope>NUCLEOTIDE SEQUENCE</scope>
    <source>
        <strain evidence="2">G01</strain>
    </source>
</reference>
<comment type="caution">
    <text evidence="2">The sequence shown here is derived from an EMBL/GenBank/DDBJ whole genome shotgun (WGS) entry which is preliminary data.</text>
</comment>
<evidence type="ECO:0000313" key="2">
    <source>
        <dbReference type="EMBL" id="KAL0370908.1"/>
    </source>
</evidence>
<proteinExistence type="predicted"/>